<feature type="compositionally biased region" description="Low complexity" evidence="1">
    <location>
        <begin position="127"/>
        <end position="138"/>
    </location>
</feature>
<dbReference type="WBParaSite" id="MhA1_Contig1371.frz3.gene5">
    <property type="protein sequence ID" value="MhA1_Contig1371.frz3.gene5"/>
    <property type="gene ID" value="MhA1_Contig1371.frz3.gene5"/>
</dbReference>
<reference evidence="3" key="1">
    <citation type="submission" date="2016-11" db="UniProtKB">
        <authorList>
            <consortium name="WormBaseParasite"/>
        </authorList>
    </citation>
    <scope>IDENTIFICATION</scope>
</reference>
<name>A0A1I8B4N0_MELHA</name>
<keyword evidence="2" id="KW-1185">Reference proteome</keyword>
<sequence>MLNNNNSVNKISTKQENEEMQRRMSVNIGNEQLEILEGRERSKTLINPCRPLNADMLTPDGKMLINFGVKLRTILSTDKQKQKLTVPKAIRNCKSFDDVIETDKLNNNIEGNEKRKTEILERKGGEPSSSTSPLFPSPFSKIFRLRAKSDVNCNKREGIYKDNNN</sequence>
<accession>A0A1I8B4N0</accession>
<feature type="region of interest" description="Disordered" evidence="1">
    <location>
        <begin position="112"/>
        <end position="138"/>
    </location>
</feature>
<organism evidence="2 3">
    <name type="scientific">Meloidogyne hapla</name>
    <name type="common">Root-knot nematode worm</name>
    <dbReference type="NCBI Taxonomy" id="6305"/>
    <lineage>
        <taxon>Eukaryota</taxon>
        <taxon>Metazoa</taxon>
        <taxon>Ecdysozoa</taxon>
        <taxon>Nematoda</taxon>
        <taxon>Chromadorea</taxon>
        <taxon>Rhabditida</taxon>
        <taxon>Tylenchina</taxon>
        <taxon>Tylenchomorpha</taxon>
        <taxon>Tylenchoidea</taxon>
        <taxon>Meloidogynidae</taxon>
        <taxon>Meloidogyninae</taxon>
        <taxon>Meloidogyne</taxon>
    </lineage>
</organism>
<protein>
    <submittedName>
        <fullName evidence="3">Uncharacterized protein</fullName>
    </submittedName>
</protein>
<evidence type="ECO:0000256" key="1">
    <source>
        <dbReference type="SAM" id="MobiDB-lite"/>
    </source>
</evidence>
<feature type="compositionally biased region" description="Basic and acidic residues" evidence="1">
    <location>
        <begin position="112"/>
        <end position="125"/>
    </location>
</feature>
<proteinExistence type="predicted"/>
<evidence type="ECO:0000313" key="3">
    <source>
        <dbReference type="WBParaSite" id="MhA1_Contig1371.frz3.gene5"/>
    </source>
</evidence>
<evidence type="ECO:0000313" key="2">
    <source>
        <dbReference type="Proteomes" id="UP000095281"/>
    </source>
</evidence>
<dbReference type="Proteomes" id="UP000095281">
    <property type="component" value="Unplaced"/>
</dbReference>
<dbReference type="AlphaFoldDB" id="A0A1I8B4N0"/>